<evidence type="ECO:0000313" key="3">
    <source>
        <dbReference type="Proteomes" id="UP001501455"/>
    </source>
</evidence>
<name>A0ABP6U341_9ACTN</name>
<reference evidence="3" key="1">
    <citation type="journal article" date="2019" name="Int. J. Syst. Evol. Microbiol.">
        <title>The Global Catalogue of Microorganisms (GCM) 10K type strain sequencing project: providing services to taxonomists for standard genome sequencing and annotation.</title>
        <authorList>
            <consortium name="The Broad Institute Genomics Platform"/>
            <consortium name="The Broad Institute Genome Sequencing Center for Infectious Disease"/>
            <person name="Wu L."/>
            <person name="Ma J."/>
        </authorList>
    </citation>
    <scope>NUCLEOTIDE SEQUENCE [LARGE SCALE GENOMIC DNA]</scope>
    <source>
        <strain evidence="3">JCM 4816</strain>
    </source>
</reference>
<comment type="caution">
    <text evidence="2">The sequence shown here is derived from an EMBL/GenBank/DDBJ whole genome shotgun (WGS) entry which is preliminary data.</text>
</comment>
<gene>
    <name evidence="2" type="ORF">GCM10019016_078330</name>
</gene>
<feature type="region of interest" description="Disordered" evidence="1">
    <location>
        <begin position="14"/>
        <end position="48"/>
    </location>
</feature>
<dbReference type="RefSeq" id="WP_158103193.1">
    <property type="nucleotide sequence ID" value="NZ_BAAAXF010000057.1"/>
</dbReference>
<keyword evidence="3" id="KW-1185">Reference proteome</keyword>
<protein>
    <submittedName>
        <fullName evidence="2">Uncharacterized protein</fullName>
    </submittedName>
</protein>
<accession>A0ABP6U341</accession>
<dbReference type="EMBL" id="BAAAXF010000057">
    <property type="protein sequence ID" value="GAA3500726.1"/>
    <property type="molecule type" value="Genomic_DNA"/>
</dbReference>
<evidence type="ECO:0000313" key="2">
    <source>
        <dbReference type="EMBL" id="GAA3500726.1"/>
    </source>
</evidence>
<proteinExistence type="predicted"/>
<organism evidence="2 3">
    <name type="scientific">Streptomyces prasinosporus</name>
    <dbReference type="NCBI Taxonomy" id="68256"/>
    <lineage>
        <taxon>Bacteria</taxon>
        <taxon>Bacillati</taxon>
        <taxon>Actinomycetota</taxon>
        <taxon>Actinomycetes</taxon>
        <taxon>Kitasatosporales</taxon>
        <taxon>Streptomycetaceae</taxon>
        <taxon>Streptomyces</taxon>
        <taxon>Streptomyces albogriseolus group</taxon>
    </lineage>
</organism>
<dbReference type="Proteomes" id="UP001501455">
    <property type="component" value="Unassembled WGS sequence"/>
</dbReference>
<sequence length="48" mass="4976">MPPAPETVEVDVIAPHHPVGGGDPAWITVPSTKPMPSAPPPVKNGRSR</sequence>
<evidence type="ECO:0000256" key="1">
    <source>
        <dbReference type="SAM" id="MobiDB-lite"/>
    </source>
</evidence>